<protein>
    <submittedName>
        <fullName evidence="2">Uncharacterized protein</fullName>
    </submittedName>
</protein>
<feature type="chain" id="PRO_5016454929" evidence="1">
    <location>
        <begin position="27"/>
        <end position="152"/>
    </location>
</feature>
<name>A0A316UZR4_9BASI</name>
<dbReference type="GeneID" id="37030962"/>
<dbReference type="AlphaFoldDB" id="A0A316UZR4"/>
<evidence type="ECO:0000256" key="1">
    <source>
        <dbReference type="SAM" id="SignalP"/>
    </source>
</evidence>
<sequence>MKFSAAILTGLLATATTFISAAPASAIEERATCVEANRFGKFTLAQTQVKEGRQFHVTYDQPCGDYANVKPNRFNFVIGAKNGYRKIKLISSVPKDYRHAEFAMTAPDFYVDKSFDGATTLVAEIEFDQPGPKGSEATHLYHEDLPLNVTQA</sequence>
<organism evidence="2 3">
    <name type="scientific">Jaminaea rosea</name>
    <dbReference type="NCBI Taxonomy" id="1569628"/>
    <lineage>
        <taxon>Eukaryota</taxon>
        <taxon>Fungi</taxon>
        <taxon>Dikarya</taxon>
        <taxon>Basidiomycota</taxon>
        <taxon>Ustilaginomycotina</taxon>
        <taxon>Exobasidiomycetes</taxon>
        <taxon>Microstromatales</taxon>
        <taxon>Microstromatales incertae sedis</taxon>
        <taxon>Jaminaea</taxon>
    </lineage>
</organism>
<gene>
    <name evidence="2" type="ORF">BDZ90DRAFT_279007</name>
</gene>
<proteinExistence type="predicted"/>
<evidence type="ECO:0000313" key="3">
    <source>
        <dbReference type="Proteomes" id="UP000245884"/>
    </source>
</evidence>
<dbReference type="RefSeq" id="XP_025363277.1">
    <property type="nucleotide sequence ID" value="XM_025509139.1"/>
</dbReference>
<keyword evidence="1" id="KW-0732">Signal</keyword>
<dbReference type="EMBL" id="KZ819665">
    <property type="protein sequence ID" value="PWN28665.1"/>
    <property type="molecule type" value="Genomic_DNA"/>
</dbReference>
<accession>A0A316UZR4</accession>
<feature type="signal peptide" evidence="1">
    <location>
        <begin position="1"/>
        <end position="26"/>
    </location>
</feature>
<evidence type="ECO:0000313" key="2">
    <source>
        <dbReference type="EMBL" id="PWN28665.1"/>
    </source>
</evidence>
<dbReference type="OrthoDB" id="10286236at2759"/>
<dbReference type="Proteomes" id="UP000245884">
    <property type="component" value="Unassembled WGS sequence"/>
</dbReference>
<keyword evidence="3" id="KW-1185">Reference proteome</keyword>
<reference evidence="2 3" key="1">
    <citation type="journal article" date="2018" name="Mol. Biol. Evol.">
        <title>Broad Genomic Sampling Reveals a Smut Pathogenic Ancestry of the Fungal Clade Ustilaginomycotina.</title>
        <authorList>
            <person name="Kijpornyongpan T."/>
            <person name="Mondo S.J."/>
            <person name="Barry K."/>
            <person name="Sandor L."/>
            <person name="Lee J."/>
            <person name="Lipzen A."/>
            <person name="Pangilinan J."/>
            <person name="LaButti K."/>
            <person name="Hainaut M."/>
            <person name="Henrissat B."/>
            <person name="Grigoriev I.V."/>
            <person name="Spatafora J.W."/>
            <person name="Aime M.C."/>
        </authorList>
    </citation>
    <scope>NUCLEOTIDE SEQUENCE [LARGE SCALE GENOMIC DNA]</scope>
    <source>
        <strain evidence="2 3">MCA 5214</strain>
    </source>
</reference>